<dbReference type="CDD" id="cd06222">
    <property type="entry name" value="RNase_H_like"/>
    <property type="match status" value="1"/>
</dbReference>
<dbReference type="InterPro" id="IPR044730">
    <property type="entry name" value="RNase_H-like_dom_plant"/>
</dbReference>
<dbReference type="InterPro" id="IPR002156">
    <property type="entry name" value="RNaseH_domain"/>
</dbReference>
<feature type="domain" description="RNase H type-1" evidence="1">
    <location>
        <begin position="25"/>
        <end position="106"/>
    </location>
</feature>
<dbReference type="InterPro" id="IPR036397">
    <property type="entry name" value="RNaseH_sf"/>
</dbReference>
<accession>A0AAW2C8N7</accession>
<sequence length="133" mass="14814">MSTNGSLRFEWLKGYARNVRFSISVAAELWALRDSLRLCIALKLLAVIIELDAKLIVDLLQNPNGYRNCIDALVSDCKTELGNIPKVQINHCYREANKCADALAKRGPLLSQDFVIFLDPPAEVSLLSLPKKS</sequence>
<proteinExistence type="predicted"/>
<dbReference type="Gene3D" id="3.30.420.10">
    <property type="entry name" value="Ribonuclease H-like superfamily/Ribonuclease H"/>
    <property type="match status" value="1"/>
</dbReference>
<dbReference type="GO" id="GO:0004523">
    <property type="term" value="F:RNA-DNA hybrid ribonuclease activity"/>
    <property type="evidence" value="ECO:0007669"/>
    <property type="project" value="InterPro"/>
</dbReference>
<dbReference type="EMBL" id="JAZDWU010000009">
    <property type="protein sequence ID" value="KAK9992610.1"/>
    <property type="molecule type" value="Genomic_DNA"/>
</dbReference>
<keyword evidence="3" id="KW-1185">Reference proteome</keyword>
<dbReference type="InterPro" id="IPR053151">
    <property type="entry name" value="RNase_H-like"/>
</dbReference>
<evidence type="ECO:0000313" key="3">
    <source>
        <dbReference type="Proteomes" id="UP001459277"/>
    </source>
</evidence>
<protein>
    <recommendedName>
        <fullName evidence="1">RNase H type-1 domain-containing protein</fullName>
    </recommendedName>
</protein>
<evidence type="ECO:0000259" key="1">
    <source>
        <dbReference type="Pfam" id="PF13456"/>
    </source>
</evidence>
<gene>
    <name evidence="2" type="ORF">SO802_027595</name>
</gene>
<reference evidence="2 3" key="1">
    <citation type="submission" date="2024-01" db="EMBL/GenBank/DDBJ databases">
        <title>A telomere-to-telomere, gap-free genome of sweet tea (Lithocarpus litseifolius).</title>
        <authorList>
            <person name="Zhou J."/>
        </authorList>
    </citation>
    <scope>NUCLEOTIDE SEQUENCE [LARGE SCALE GENOMIC DNA]</scope>
    <source>
        <strain evidence="2">Zhou-2022a</strain>
        <tissue evidence="2">Leaf</tissue>
    </source>
</reference>
<dbReference type="InterPro" id="IPR012337">
    <property type="entry name" value="RNaseH-like_sf"/>
</dbReference>
<name>A0AAW2C8N7_9ROSI</name>
<comment type="caution">
    <text evidence="2">The sequence shown here is derived from an EMBL/GenBank/DDBJ whole genome shotgun (WGS) entry which is preliminary data.</text>
</comment>
<dbReference type="AlphaFoldDB" id="A0AAW2C8N7"/>
<dbReference type="Proteomes" id="UP001459277">
    <property type="component" value="Unassembled WGS sequence"/>
</dbReference>
<dbReference type="GO" id="GO:0003676">
    <property type="term" value="F:nucleic acid binding"/>
    <property type="evidence" value="ECO:0007669"/>
    <property type="project" value="InterPro"/>
</dbReference>
<dbReference type="PANTHER" id="PTHR47723">
    <property type="entry name" value="OS05G0353850 PROTEIN"/>
    <property type="match status" value="1"/>
</dbReference>
<dbReference type="Pfam" id="PF13456">
    <property type="entry name" value="RVT_3"/>
    <property type="match status" value="1"/>
</dbReference>
<organism evidence="2 3">
    <name type="scientific">Lithocarpus litseifolius</name>
    <dbReference type="NCBI Taxonomy" id="425828"/>
    <lineage>
        <taxon>Eukaryota</taxon>
        <taxon>Viridiplantae</taxon>
        <taxon>Streptophyta</taxon>
        <taxon>Embryophyta</taxon>
        <taxon>Tracheophyta</taxon>
        <taxon>Spermatophyta</taxon>
        <taxon>Magnoliopsida</taxon>
        <taxon>eudicotyledons</taxon>
        <taxon>Gunneridae</taxon>
        <taxon>Pentapetalae</taxon>
        <taxon>rosids</taxon>
        <taxon>fabids</taxon>
        <taxon>Fagales</taxon>
        <taxon>Fagaceae</taxon>
        <taxon>Lithocarpus</taxon>
    </lineage>
</organism>
<dbReference type="PANTHER" id="PTHR47723:SF19">
    <property type="entry name" value="POLYNUCLEOTIDYL TRANSFERASE, RIBONUCLEASE H-LIKE SUPERFAMILY PROTEIN"/>
    <property type="match status" value="1"/>
</dbReference>
<evidence type="ECO:0000313" key="2">
    <source>
        <dbReference type="EMBL" id="KAK9992610.1"/>
    </source>
</evidence>
<dbReference type="SUPFAM" id="SSF53098">
    <property type="entry name" value="Ribonuclease H-like"/>
    <property type="match status" value="1"/>
</dbReference>